<dbReference type="PIRSF" id="PIRSF027391">
    <property type="entry name" value="Hpre_diP_synt_I"/>
    <property type="match status" value="1"/>
</dbReference>
<keyword evidence="1" id="KW-0812">Transmembrane</keyword>
<organism evidence="2 3">
    <name type="scientific">Candidatus Oscillibacter excrementigallinarum</name>
    <dbReference type="NCBI Taxonomy" id="2838716"/>
    <lineage>
        <taxon>Bacteria</taxon>
        <taxon>Bacillati</taxon>
        <taxon>Bacillota</taxon>
        <taxon>Clostridia</taxon>
        <taxon>Eubacteriales</taxon>
        <taxon>Oscillospiraceae</taxon>
        <taxon>Oscillibacter</taxon>
    </lineage>
</organism>
<feature type="transmembrane region" description="Helical" evidence="1">
    <location>
        <begin position="43"/>
        <end position="66"/>
    </location>
</feature>
<feature type="transmembrane region" description="Helical" evidence="1">
    <location>
        <begin position="78"/>
        <end position="98"/>
    </location>
</feature>
<feature type="transmembrane region" description="Helical" evidence="1">
    <location>
        <begin position="136"/>
        <end position="160"/>
    </location>
</feature>
<dbReference type="AlphaFoldDB" id="A0A9D2RS14"/>
<dbReference type="Proteomes" id="UP000823824">
    <property type="component" value="Unassembled WGS sequence"/>
</dbReference>
<protein>
    <submittedName>
        <fullName evidence="2">Gx transporter family protein</fullName>
    </submittedName>
</protein>
<accession>A0A9D2RS14</accession>
<name>A0A9D2RS14_9FIRM</name>
<evidence type="ECO:0000256" key="1">
    <source>
        <dbReference type="SAM" id="Phobius"/>
    </source>
</evidence>
<dbReference type="InterPro" id="IPR014535">
    <property type="entry name" value="Hpre_diP_synt_I"/>
</dbReference>
<reference evidence="2" key="2">
    <citation type="submission" date="2021-04" db="EMBL/GenBank/DDBJ databases">
        <authorList>
            <person name="Gilroy R."/>
        </authorList>
    </citation>
    <scope>NUCLEOTIDE SEQUENCE</scope>
    <source>
        <strain evidence="2">ChiBcec18-1249</strain>
    </source>
</reference>
<keyword evidence="1" id="KW-0472">Membrane</keyword>
<evidence type="ECO:0000313" key="3">
    <source>
        <dbReference type="Proteomes" id="UP000823824"/>
    </source>
</evidence>
<evidence type="ECO:0000313" key="2">
    <source>
        <dbReference type="EMBL" id="HJB14044.1"/>
    </source>
</evidence>
<dbReference type="EMBL" id="DWZJ01000090">
    <property type="protein sequence ID" value="HJB14044.1"/>
    <property type="molecule type" value="Genomic_DNA"/>
</dbReference>
<gene>
    <name evidence="2" type="ORF">H9787_10085</name>
</gene>
<reference evidence="2" key="1">
    <citation type="journal article" date="2021" name="PeerJ">
        <title>Extensive microbial diversity within the chicken gut microbiome revealed by metagenomics and culture.</title>
        <authorList>
            <person name="Gilroy R."/>
            <person name="Ravi A."/>
            <person name="Getino M."/>
            <person name="Pursley I."/>
            <person name="Horton D.L."/>
            <person name="Alikhan N.F."/>
            <person name="Baker D."/>
            <person name="Gharbi K."/>
            <person name="Hall N."/>
            <person name="Watson M."/>
            <person name="Adriaenssens E.M."/>
            <person name="Foster-Nyarko E."/>
            <person name="Jarju S."/>
            <person name="Secka A."/>
            <person name="Antonio M."/>
            <person name="Oren A."/>
            <person name="Chaudhuri R.R."/>
            <person name="La Ragione R."/>
            <person name="Hildebrand F."/>
            <person name="Pallen M.J."/>
        </authorList>
    </citation>
    <scope>NUCLEOTIDE SEQUENCE</scope>
    <source>
        <strain evidence="2">ChiBcec18-1249</strain>
    </source>
</reference>
<keyword evidence="1" id="KW-1133">Transmembrane helix</keyword>
<proteinExistence type="predicted"/>
<dbReference type="InterPro" id="IPR010898">
    <property type="entry name" value="Hpre_diP_synth_I"/>
</dbReference>
<dbReference type="Gene3D" id="1.10.1760.20">
    <property type="match status" value="1"/>
</dbReference>
<dbReference type="Pfam" id="PF07456">
    <property type="entry name" value="Hpre_diP_synt_I"/>
    <property type="match status" value="1"/>
</dbReference>
<sequence>MKLSTKQLTLCAVLTAMALALSYLENFFPLSLAIPIPGIKLGLANIVTLSALYALGPGQALLILAARCLLGAVFAGNLNALIFSLLGGVTAMLVMIGLSRVRALSVYGVSVGGAAAHSCGQVAAAVLTLGNTAPLYYLPVLLGVSLFTGALTGLITACLLRALGHTKLWEV</sequence>
<comment type="caution">
    <text evidence="2">The sequence shown here is derived from an EMBL/GenBank/DDBJ whole genome shotgun (WGS) entry which is preliminary data.</text>
</comment>